<reference evidence="2 3" key="1">
    <citation type="submission" date="2016-03" db="EMBL/GenBank/DDBJ databases">
        <title>EvidentialGene: Evidence-directed Construction of Genes on Genomes.</title>
        <authorList>
            <person name="Gilbert D.G."/>
            <person name="Choi J.-H."/>
            <person name="Mockaitis K."/>
            <person name="Colbourne J."/>
            <person name="Pfrender M."/>
        </authorList>
    </citation>
    <scope>NUCLEOTIDE SEQUENCE [LARGE SCALE GENOMIC DNA]</scope>
    <source>
        <strain evidence="2 3">Xinb3</strain>
        <tissue evidence="2">Complete organism</tissue>
    </source>
</reference>
<sequence length="318" mass="35318">MIIYLDDILIVNSSKESAKNDVKKVIDLLQNFGFFINWEKSITEPAQILEYLGLVIHSIKLSFALPTEKASAVKTKCGAALARGAITLREMASIMGNFTWAIPTIPFAQAHFRRMQALYIEQARLAKFNLQVRCPLSAEARSDLEWWSSNLSRGRDKVFFPHVPDLEIFSDASMTGWGACCNKVRTRGSWTRADTEKHINELELLGALYAVQVFPTVSENISIRIYLDNITAIAYINHGGGTRSKALTKKSAALIGWCEKRDIAIEAVHLQGKLNVVADEESRAGPDAGDGMLKPSVFKKVQGIWLSKVDVYASHCNA</sequence>
<gene>
    <name evidence="2" type="ORF">APZ42_015514</name>
</gene>
<dbReference type="InterPro" id="IPR043502">
    <property type="entry name" value="DNA/RNA_pol_sf"/>
</dbReference>
<dbReference type="PROSITE" id="PS50878">
    <property type="entry name" value="RT_POL"/>
    <property type="match status" value="1"/>
</dbReference>
<dbReference type="AlphaFoldDB" id="A0A162NWU1"/>
<dbReference type="InterPro" id="IPR052055">
    <property type="entry name" value="Hepadnavirus_pol/RT"/>
</dbReference>
<organism evidence="2 3">
    <name type="scientific">Daphnia magna</name>
    <dbReference type="NCBI Taxonomy" id="35525"/>
    <lineage>
        <taxon>Eukaryota</taxon>
        <taxon>Metazoa</taxon>
        <taxon>Ecdysozoa</taxon>
        <taxon>Arthropoda</taxon>
        <taxon>Crustacea</taxon>
        <taxon>Branchiopoda</taxon>
        <taxon>Diplostraca</taxon>
        <taxon>Cladocera</taxon>
        <taxon>Anomopoda</taxon>
        <taxon>Daphniidae</taxon>
        <taxon>Daphnia</taxon>
    </lineage>
</organism>
<evidence type="ECO:0000313" key="3">
    <source>
        <dbReference type="Proteomes" id="UP000076858"/>
    </source>
</evidence>
<keyword evidence="3" id="KW-1185">Reference proteome</keyword>
<feature type="domain" description="Reverse transcriptase" evidence="1">
    <location>
        <begin position="1"/>
        <end position="56"/>
    </location>
</feature>
<dbReference type="STRING" id="35525.A0A162NWU1"/>
<dbReference type="GO" id="GO:0071897">
    <property type="term" value="P:DNA biosynthetic process"/>
    <property type="evidence" value="ECO:0007669"/>
    <property type="project" value="UniProtKB-ARBA"/>
</dbReference>
<comment type="caution">
    <text evidence="2">The sequence shown here is derived from an EMBL/GenBank/DDBJ whole genome shotgun (WGS) entry which is preliminary data.</text>
</comment>
<dbReference type="OrthoDB" id="6370409at2759"/>
<proteinExistence type="predicted"/>
<dbReference type="EMBL" id="LRGB01000513">
    <property type="protein sequence ID" value="KZS18335.1"/>
    <property type="molecule type" value="Genomic_DNA"/>
</dbReference>
<dbReference type="CDD" id="cd09275">
    <property type="entry name" value="RNase_HI_RT_DIRS1"/>
    <property type="match status" value="1"/>
</dbReference>
<evidence type="ECO:0000259" key="1">
    <source>
        <dbReference type="PROSITE" id="PS50878"/>
    </source>
</evidence>
<dbReference type="PANTHER" id="PTHR33050:SF7">
    <property type="entry name" value="RIBONUCLEASE H"/>
    <property type="match status" value="1"/>
</dbReference>
<dbReference type="InterPro" id="IPR000477">
    <property type="entry name" value="RT_dom"/>
</dbReference>
<dbReference type="PANTHER" id="PTHR33050">
    <property type="entry name" value="REVERSE TRANSCRIPTASE DOMAIN-CONTAINING PROTEIN"/>
    <property type="match status" value="1"/>
</dbReference>
<evidence type="ECO:0000313" key="2">
    <source>
        <dbReference type="EMBL" id="KZS18335.1"/>
    </source>
</evidence>
<protein>
    <recommendedName>
        <fullName evidence="1">Reverse transcriptase domain-containing protein</fullName>
    </recommendedName>
</protein>
<dbReference type="Proteomes" id="UP000076858">
    <property type="component" value="Unassembled WGS sequence"/>
</dbReference>
<name>A0A162NWU1_9CRUS</name>
<dbReference type="SUPFAM" id="SSF56672">
    <property type="entry name" value="DNA/RNA polymerases"/>
    <property type="match status" value="1"/>
</dbReference>
<dbReference type="InterPro" id="IPR043128">
    <property type="entry name" value="Rev_trsase/Diguanyl_cyclase"/>
</dbReference>
<dbReference type="Gene3D" id="3.30.70.270">
    <property type="match status" value="1"/>
</dbReference>
<accession>A0A162NWU1</accession>